<dbReference type="EMBL" id="JH658775">
    <property type="protein sequence ID" value="EXK76043.1"/>
    <property type="molecule type" value="Genomic_DNA"/>
</dbReference>
<organism evidence="1 2">
    <name type="scientific">Fusarium oxysporum f. sp. raphani 54005</name>
    <dbReference type="NCBI Taxonomy" id="1089458"/>
    <lineage>
        <taxon>Eukaryota</taxon>
        <taxon>Fungi</taxon>
        <taxon>Dikarya</taxon>
        <taxon>Ascomycota</taxon>
        <taxon>Pezizomycotina</taxon>
        <taxon>Sordariomycetes</taxon>
        <taxon>Hypocreomycetidae</taxon>
        <taxon>Hypocreales</taxon>
        <taxon>Nectriaceae</taxon>
        <taxon>Fusarium</taxon>
        <taxon>Fusarium oxysporum species complex</taxon>
    </lineage>
</organism>
<dbReference type="AlphaFoldDB" id="X0BB41"/>
<name>X0BB41_FUSOX</name>
<dbReference type="HOGENOM" id="CLU_3087335_0_0_1"/>
<evidence type="ECO:0000313" key="1">
    <source>
        <dbReference type="EMBL" id="EXK76043.1"/>
    </source>
</evidence>
<sequence length="52" mass="5869">MAQPNMVCTPSRVSFMRDRVLGLIVNKEVRGSERWPIKCQLSLLLIGIDSPI</sequence>
<dbReference type="Proteomes" id="UP000030663">
    <property type="component" value="Unassembled WGS sequence"/>
</dbReference>
<gene>
    <name evidence="1" type="ORF">FOQG_19197</name>
</gene>
<protein>
    <submittedName>
        <fullName evidence="1">Uncharacterized protein</fullName>
    </submittedName>
</protein>
<evidence type="ECO:0000313" key="2">
    <source>
        <dbReference type="Proteomes" id="UP000030663"/>
    </source>
</evidence>
<proteinExistence type="predicted"/>
<reference evidence="1 2" key="1">
    <citation type="submission" date="2011-11" db="EMBL/GenBank/DDBJ databases">
        <title>The Genome Sequence of Fusarium oxysporum PHW815.</title>
        <authorList>
            <consortium name="The Broad Institute Genome Sequencing Platform"/>
            <person name="Ma L.-J."/>
            <person name="Gale L.R."/>
            <person name="Schwartz D.C."/>
            <person name="Zhou S."/>
            <person name="Corby-Kistler H."/>
            <person name="Young S.K."/>
            <person name="Zeng Q."/>
            <person name="Gargeya S."/>
            <person name="Fitzgerald M."/>
            <person name="Haas B."/>
            <person name="Abouelleil A."/>
            <person name="Alvarado L."/>
            <person name="Arachchi H.M."/>
            <person name="Berlin A."/>
            <person name="Brown A."/>
            <person name="Chapman S.B."/>
            <person name="Chen Z."/>
            <person name="Dunbar C."/>
            <person name="Freedman E."/>
            <person name="Gearin G."/>
            <person name="Goldberg J."/>
            <person name="Griggs A."/>
            <person name="Gujja S."/>
            <person name="Heiman D."/>
            <person name="Howarth C."/>
            <person name="Larson L."/>
            <person name="Lui A."/>
            <person name="MacDonald P.J.P."/>
            <person name="Montmayeur A."/>
            <person name="Murphy C."/>
            <person name="Neiman D."/>
            <person name="Pearson M."/>
            <person name="Priest M."/>
            <person name="Roberts A."/>
            <person name="Saif S."/>
            <person name="Shea T."/>
            <person name="Shenoy N."/>
            <person name="Sisk P."/>
            <person name="Stolte C."/>
            <person name="Sykes S."/>
            <person name="Wortman J."/>
            <person name="Nusbaum C."/>
            <person name="Birren B."/>
        </authorList>
    </citation>
    <scope>NUCLEOTIDE SEQUENCE [LARGE SCALE GENOMIC DNA]</scope>
    <source>
        <strain evidence="1 2">54005</strain>
    </source>
</reference>
<keyword evidence="2" id="KW-1185">Reference proteome</keyword>
<accession>X0BB41</accession>